<name>A0ABR3N038_9TELE</name>
<accession>A0ABR3N038</accession>
<protein>
    <submittedName>
        <fullName evidence="1">Uncharacterized protein</fullName>
    </submittedName>
</protein>
<reference evidence="1 2" key="1">
    <citation type="submission" date="2023-09" db="EMBL/GenBank/DDBJ databases">
        <authorList>
            <person name="Wang M."/>
        </authorList>
    </citation>
    <scope>NUCLEOTIDE SEQUENCE [LARGE SCALE GENOMIC DNA]</scope>
    <source>
        <strain evidence="1">GT-2023</strain>
        <tissue evidence="1">Liver</tissue>
    </source>
</reference>
<gene>
    <name evidence="1" type="ORF">QQF64_032546</name>
</gene>
<sequence>MNLVQALHLFFHLRAETVIVYDEVTKPPVARRCDWPLLGKAVRQLDSFMMQIKKEVYSSLPAHAGLYHEVTVE</sequence>
<proteinExistence type="predicted"/>
<comment type="caution">
    <text evidence="1">The sequence shown here is derived from an EMBL/GenBank/DDBJ whole genome shotgun (WGS) entry which is preliminary data.</text>
</comment>
<dbReference type="Proteomes" id="UP001558613">
    <property type="component" value="Unassembled WGS sequence"/>
</dbReference>
<evidence type="ECO:0000313" key="1">
    <source>
        <dbReference type="EMBL" id="KAL1270257.1"/>
    </source>
</evidence>
<keyword evidence="2" id="KW-1185">Reference proteome</keyword>
<organism evidence="1 2">
    <name type="scientific">Cirrhinus molitorella</name>
    <name type="common">mud carp</name>
    <dbReference type="NCBI Taxonomy" id="172907"/>
    <lineage>
        <taxon>Eukaryota</taxon>
        <taxon>Metazoa</taxon>
        <taxon>Chordata</taxon>
        <taxon>Craniata</taxon>
        <taxon>Vertebrata</taxon>
        <taxon>Euteleostomi</taxon>
        <taxon>Actinopterygii</taxon>
        <taxon>Neopterygii</taxon>
        <taxon>Teleostei</taxon>
        <taxon>Ostariophysi</taxon>
        <taxon>Cypriniformes</taxon>
        <taxon>Cyprinidae</taxon>
        <taxon>Labeoninae</taxon>
        <taxon>Labeonini</taxon>
        <taxon>Cirrhinus</taxon>
    </lineage>
</organism>
<evidence type="ECO:0000313" key="2">
    <source>
        <dbReference type="Proteomes" id="UP001558613"/>
    </source>
</evidence>
<dbReference type="EMBL" id="JAYMGO010000008">
    <property type="protein sequence ID" value="KAL1270257.1"/>
    <property type="molecule type" value="Genomic_DNA"/>
</dbReference>